<gene>
    <name evidence="3" type="ORF">JK358_15085</name>
</gene>
<sequence>MTEDANQLSVAELLARNGQQGAPSAGGGRRRRSGRGISVAELSGEIPAVRAGGRSHAAPEDDPVESVPEPASGESDFSNFSNFSNYSDYSNFSDYSAPSAEPQPDYSAYSVPDPEPSYSPLSGPISYYDPERADQSLQQGGYGSTGIEWPPTETPPTGGRRARNGHADPLDAYADPLNGRVDPLNGSNPLNGYAAPAAPSRGGRRRKPDPLDADVSLDEIDGTAAPSAPSEGGRRRRFDPDDETTEVRPFRGDATRAPLDGPAWPTTPDPAPTQAAPLSRSARRQAEARDEDEQQARLHEELRREANRGAPQAWNGDQRGDAPSWSGDQRPDAPSWNGDQRAEAQGWQGAEPVREKPSSREIPGWRSGNQSRRDRHPEDQPQHGETRGWRGEQPAQNGAAPARRDEREDARNGGGLPAWSARRRQAPTADAAPERAEQAAVPTAAWSLAEQDQQLLSGETVAGDLLRDARDREEERAEQNSRRGGKRRAGGSRRRGADRAQPDPDEHLTDVYEPVDELDDRDEHDDFDDHEDHPDDRGGSMVGRLSAVATRAAKRTRAARADLGSAASRSGAASARAGAAKPGRARLSDDEENRRQWMILGGQSAGAAIAGMLLFKGFERMWELLPWVALALAMIVILGLVALVRVLRRTDDIFSTVIAVVVGVFVTLGPLAFLLSTN</sequence>
<feature type="compositionally biased region" description="Basic and acidic residues" evidence="1">
    <location>
        <begin position="465"/>
        <end position="481"/>
    </location>
</feature>
<reference evidence="3 4" key="1">
    <citation type="submission" date="2021-01" db="EMBL/GenBank/DDBJ databases">
        <title>WGS of actinomycetes isolated from Thailand.</title>
        <authorList>
            <person name="Thawai C."/>
        </authorList>
    </citation>
    <scope>NUCLEOTIDE SEQUENCE [LARGE SCALE GENOMIC DNA]</scope>
    <source>
        <strain evidence="3 4">LPG 2</strain>
    </source>
</reference>
<proteinExistence type="predicted"/>
<feature type="transmembrane region" description="Helical" evidence="2">
    <location>
        <begin position="627"/>
        <end position="647"/>
    </location>
</feature>
<evidence type="ECO:0000256" key="1">
    <source>
        <dbReference type="SAM" id="MobiDB-lite"/>
    </source>
</evidence>
<keyword evidence="2" id="KW-0472">Membrane</keyword>
<name>A0ABS1M4Z1_9NOCA</name>
<feature type="region of interest" description="Disordered" evidence="1">
    <location>
        <begin position="1"/>
        <end position="543"/>
    </location>
</feature>
<feature type="compositionally biased region" description="Basic and acidic residues" evidence="1">
    <location>
        <begin position="402"/>
        <end position="411"/>
    </location>
</feature>
<protein>
    <submittedName>
        <fullName evidence="3">Uncharacterized protein</fullName>
    </submittedName>
</protein>
<feature type="compositionally biased region" description="Basic and acidic residues" evidence="1">
    <location>
        <begin position="245"/>
        <end position="254"/>
    </location>
</feature>
<feature type="compositionally biased region" description="Basic and acidic residues" evidence="1">
    <location>
        <begin position="371"/>
        <end position="390"/>
    </location>
</feature>
<feature type="compositionally biased region" description="Basic residues" evidence="1">
    <location>
        <begin position="483"/>
        <end position="494"/>
    </location>
</feature>
<feature type="compositionally biased region" description="Acidic residues" evidence="1">
    <location>
        <begin position="211"/>
        <end position="221"/>
    </location>
</feature>
<feature type="transmembrane region" description="Helical" evidence="2">
    <location>
        <begin position="653"/>
        <end position="675"/>
    </location>
</feature>
<keyword evidence="2" id="KW-0812">Transmembrane</keyword>
<feature type="compositionally biased region" description="Basic and acidic residues" evidence="1">
    <location>
        <begin position="495"/>
        <end position="510"/>
    </location>
</feature>
<evidence type="ECO:0000256" key="2">
    <source>
        <dbReference type="SAM" id="Phobius"/>
    </source>
</evidence>
<evidence type="ECO:0000313" key="3">
    <source>
        <dbReference type="EMBL" id="MBL1075718.1"/>
    </source>
</evidence>
<accession>A0ABS1M4Z1</accession>
<comment type="caution">
    <text evidence="3">The sequence shown here is derived from an EMBL/GenBank/DDBJ whole genome shotgun (WGS) entry which is preliminary data.</text>
</comment>
<dbReference type="RefSeq" id="WP_201948040.1">
    <property type="nucleotide sequence ID" value="NZ_JAERRJ010000005.1"/>
</dbReference>
<dbReference type="EMBL" id="JAERRJ010000005">
    <property type="protein sequence ID" value="MBL1075718.1"/>
    <property type="molecule type" value="Genomic_DNA"/>
</dbReference>
<evidence type="ECO:0000313" key="4">
    <source>
        <dbReference type="Proteomes" id="UP000602198"/>
    </source>
</evidence>
<feature type="compositionally biased region" description="Acidic residues" evidence="1">
    <location>
        <begin position="513"/>
        <end position="529"/>
    </location>
</feature>
<organism evidence="3 4">
    <name type="scientific">Nocardia acididurans</name>
    <dbReference type="NCBI Taxonomy" id="2802282"/>
    <lineage>
        <taxon>Bacteria</taxon>
        <taxon>Bacillati</taxon>
        <taxon>Actinomycetota</taxon>
        <taxon>Actinomycetes</taxon>
        <taxon>Mycobacteriales</taxon>
        <taxon>Nocardiaceae</taxon>
        <taxon>Nocardia</taxon>
    </lineage>
</organism>
<feature type="compositionally biased region" description="Low complexity" evidence="1">
    <location>
        <begin position="561"/>
        <end position="582"/>
    </location>
</feature>
<keyword evidence="2" id="KW-1133">Transmembrane helix</keyword>
<feature type="compositionally biased region" description="Basic and acidic residues" evidence="1">
    <location>
        <begin position="284"/>
        <end position="307"/>
    </location>
</feature>
<feature type="compositionally biased region" description="Low complexity" evidence="1">
    <location>
        <begin position="145"/>
        <end position="159"/>
    </location>
</feature>
<feature type="compositionally biased region" description="Low complexity" evidence="1">
    <location>
        <begin position="65"/>
        <end position="96"/>
    </location>
</feature>
<dbReference type="Proteomes" id="UP000602198">
    <property type="component" value="Unassembled WGS sequence"/>
</dbReference>
<keyword evidence="4" id="KW-1185">Reference proteome</keyword>
<feature type="region of interest" description="Disordered" evidence="1">
    <location>
        <begin position="559"/>
        <end position="590"/>
    </location>
</feature>